<name>A0A6C0HLP4_9ZZZZ</name>
<proteinExistence type="predicted"/>
<dbReference type="CDD" id="cd16655">
    <property type="entry name" value="RING-Ubox_WDSUB1-like"/>
    <property type="match status" value="1"/>
</dbReference>
<protein>
    <recommendedName>
        <fullName evidence="4">VWFA domain-containing protein</fullName>
    </recommendedName>
</protein>
<dbReference type="SUPFAM" id="SSF51294">
    <property type="entry name" value="Hedgehog/intein (Hint) domain"/>
    <property type="match status" value="1"/>
</dbReference>
<dbReference type="PROSITE" id="PS50234">
    <property type="entry name" value="VWFA"/>
    <property type="match status" value="1"/>
</dbReference>
<dbReference type="Pfam" id="PF14624">
    <property type="entry name" value="Vwaint"/>
    <property type="match status" value="1"/>
</dbReference>
<feature type="domain" description="VWFA" evidence="1">
    <location>
        <begin position="146"/>
        <end position="334"/>
    </location>
</feature>
<dbReference type="SUPFAM" id="SSF57850">
    <property type="entry name" value="RING/U-box"/>
    <property type="match status" value="1"/>
</dbReference>
<dbReference type="InterPro" id="IPR013083">
    <property type="entry name" value="Znf_RING/FYVE/PHD"/>
</dbReference>
<dbReference type="GO" id="GO:0004842">
    <property type="term" value="F:ubiquitin-protein transferase activity"/>
    <property type="evidence" value="ECO:0007669"/>
    <property type="project" value="InterPro"/>
</dbReference>
<evidence type="ECO:0000313" key="3">
    <source>
        <dbReference type="EMBL" id="QHT81409.1"/>
    </source>
</evidence>
<reference evidence="3" key="1">
    <citation type="journal article" date="2020" name="Nature">
        <title>Giant virus diversity and host interactions through global metagenomics.</title>
        <authorList>
            <person name="Schulz F."/>
            <person name="Roux S."/>
            <person name="Paez-Espino D."/>
            <person name="Jungbluth S."/>
            <person name="Walsh D.A."/>
            <person name="Denef V.J."/>
            <person name="McMahon K.D."/>
            <person name="Konstantinidis K.T."/>
            <person name="Eloe-Fadrosh E.A."/>
            <person name="Kyrpides N.C."/>
            <person name="Woyke T."/>
        </authorList>
    </citation>
    <scope>NUCLEOTIDE SEQUENCE</scope>
    <source>
        <strain evidence="3">GVMAG-M-3300023184-13</strain>
    </source>
</reference>
<dbReference type="SUPFAM" id="SSF53300">
    <property type="entry name" value="vWA-like"/>
    <property type="match status" value="1"/>
</dbReference>
<dbReference type="InterPro" id="IPR052085">
    <property type="entry name" value="WD-SAM-U-box"/>
</dbReference>
<evidence type="ECO:0008006" key="4">
    <source>
        <dbReference type="Google" id="ProtNLM"/>
    </source>
</evidence>
<evidence type="ECO:0000259" key="1">
    <source>
        <dbReference type="PROSITE" id="PS50234"/>
    </source>
</evidence>
<sequence length="786" mass="85455">MSFIDEEDYRCPITKDFMSDPVITADGQTYERSAIEEWLSGHFTSPLSGARLTNNSLTPNITLKRIIRDYLAQQNPVATTVVAAAPIQHIAAPIQQIAAPIAVAGYVPPKLITKCEIVQQEGSETRYLMANFAIANGDSNSRKPAFMIFVLDISGSMNSSAPAGKSEQTNITRLTLAIHSILVAIQALSANDMFAIITFNYSPTKLQGATNATAAAKAAIAIKLKAISADGGTSIWYGLNEALELAKVNTTHDVSILALTDGIDDMDQGSICRSVTTKLAALKKSGNTLPIITTIAFGYDVNSRLLEEIAKSANGAYYFIPDGSMVGTVFVNAISNILSIGIMNLSFTLQTNGVISKDAIPVGSILYGQSRTILHELPTSAPASINSILCHLSIETNTDNAQYDIIVEGNTAKTVFTDIEKTNTFARYKIIDVIGKLKDTYPNHDPDYYMRELGRVQYPVQTEYVRALLTDINDPDVNKGQIGKAVESEKSRKQWGMHYLRCIYFAHRNELCFNFKDAAIQYYKGDCFTTKQSEVEEIFMSMPITQPAAASFYGGGYGSYNGVGGGGGGRSSVSASTAAQLAQPVTISPAYYNVSGGCISANMPVTLPDGTQLPACQIKPGNRVVSLDSSTGVAEVICVLKLRINGPTPMILLDDNCFITPYHPMYVATDTNANANWIFPCDYDYKDMDMSKPNPNVIVLDAGNYMYDFILDVGHTVMCNNKYNIACLAHGIITNSVIAHEYFGTLKIIADLKSHSSWQGHYGYITLDEWEFVRDPVSNAVCGLLF</sequence>
<dbReference type="SMART" id="SM00327">
    <property type="entry name" value="VWA"/>
    <property type="match status" value="1"/>
</dbReference>
<dbReference type="Pfam" id="PF14623">
    <property type="entry name" value="Vint"/>
    <property type="match status" value="1"/>
</dbReference>
<dbReference type="PANTHER" id="PTHR46573:SF1">
    <property type="entry name" value="WD REPEAT, SAM AND U-BOX DOMAIN-CONTAINING PROTEIN 1"/>
    <property type="match status" value="1"/>
</dbReference>
<dbReference type="PROSITE" id="PS51698">
    <property type="entry name" value="U_BOX"/>
    <property type="match status" value="1"/>
</dbReference>
<accession>A0A6C0HLP4</accession>
<dbReference type="AlphaFoldDB" id="A0A6C0HLP4"/>
<dbReference type="InterPro" id="IPR003613">
    <property type="entry name" value="Ubox_domain"/>
</dbReference>
<dbReference type="Pfam" id="PF04564">
    <property type="entry name" value="U-box"/>
    <property type="match status" value="1"/>
</dbReference>
<dbReference type="Gene3D" id="3.30.40.10">
    <property type="entry name" value="Zinc/RING finger domain, C3HC4 (zinc finger)"/>
    <property type="match status" value="1"/>
</dbReference>
<evidence type="ECO:0000259" key="2">
    <source>
        <dbReference type="PROSITE" id="PS51698"/>
    </source>
</evidence>
<dbReference type="EMBL" id="MN739982">
    <property type="protein sequence ID" value="QHT81409.1"/>
    <property type="molecule type" value="Genomic_DNA"/>
</dbReference>
<dbReference type="Pfam" id="PF13768">
    <property type="entry name" value="VWA_3"/>
    <property type="match status" value="1"/>
</dbReference>
<dbReference type="InterPro" id="IPR036844">
    <property type="entry name" value="Hint_dom_sf"/>
</dbReference>
<dbReference type="PANTHER" id="PTHR46573">
    <property type="entry name" value="WD REPEAT, SAM AND U-BOX DOMAIN-CONTAINING PROTEIN 1"/>
    <property type="match status" value="1"/>
</dbReference>
<dbReference type="Gene3D" id="3.40.50.410">
    <property type="entry name" value="von Willebrand factor, type A domain"/>
    <property type="match status" value="1"/>
</dbReference>
<dbReference type="InterPro" id="IPR002035">
    <property type="entry name" value="VWF_A"/>
</dbReference>
<dbReference type="InterPro" id="IPR039510">
    <property type="entry name" value="Vint_dom"/>
</dbReference>
<dbReference type="InterPro" id="IPR032838">
    <property type="entry name" value="Vwaint_dom"/>
</dbReference>
<dbReference type="GO" id="GO:0016567">
    <property type="term" value="P:protein ubiquitination"/>
    <property type="evidence" value="ECO:0007669"/>
    <property type="project" value="InterPro"/>
</dbReference>
<dbReference type="CDD" id="cd00198">
    <property type="entry name" value="vWFA"/>
    <property type="match status" value="1"/>
</dbReference>
<organism evidence="3">
    <name type="scientific">viral metagenome</name>
    <dbReference type="NCBI Taxonomy" id="1070528"/>
    <lineage>
        <taxon>unclassified sequences</taxon>
        <taxon>metagenomes</taxon>
        <taxon>organismal metagenomes</taxon>
    </lineage>
</organism>
<dbReference type="SMART" id="SM00504">
    <property type="entry name" value="Ubox"/>
    <property type="match status" value="1"/>
</dbReference>
<dbReference type="Gene3D" id="2.170.16.10">
    <property type="entry name" value="Hedgehog/Intein (Hint) domain"/>
    <property type="match status" value="1"/>
</dbReference>
<feature type="domain" description="U-box" evidence="2">
    <location>
        <begin position="4"/>
        <end position="77"/>
    </location>
</feature>
<dbReference type="InterPro" id="IPR036465">
    <property type="entry name" value="vWFA_dom_sf"/>
</dbReference>